<reference evidence="1 2" key="1">
    <citation type="submission" date="2024-01" db="EMBL/GenBank/DDBJ databases">
        <authorList>
            <person name="Waweru B."/>
        </authorList>
    </citation>
    <scope>NUCLEOTIDE SEQUENCE [LARGE SCALE GENOMIC DNA]</scope>
</reference>
<evidence type="ECO:0000313" key="2">
    <source>
        <dbReference type="Proteomes" id="UP001314170"/>
    </source>
</evidence>
<evidence type="ECO:0008006" key="3">
    <source>
        <dbReference type="Google" id="ProtNLM"/>
    </source>
</evidence>
<comment type="caution">
    <text evidence="1">The sequence shown here is derived from an EMBL/GenBank/DDBJ whole genome shotgun (WGS) entry which is preliminary data.</text>
</comment>
<dbReference type="EMBL" id="CAWUPB010000131">
    <property type="protein sequence ID" value="CAK7323732.1"/>
    <property type="molecule type" value="Genomic_DNA"/>
</dbReference>
<gene>
    <name evidence="1" type="ORF">DCAF_LOCUS1362</name>
</gene>
<evidence type="ECO:0000313" key="1">
    <source>
        <dbReference type="EMBL" id="CAK7323732.1"/>
    </source>
</evidence>
<proteinExistence type="predicted"/>
<accession>A0AAV1QPR4</accession>
<protein>
    <recommendedName>
        <fullName evidence="3">Maturase K</fullName>
    </recommendedName>
</protein>
<name>A0AAV1QPR4_9ROSI</name>
<keyword evidence="2" id="KW-1185">Reference proteome</keyword>
<organism evidence="1 2">
    <name type="scientific">Dovyalis caffra</name>
    <dbReference type="NCBI Taxonomy" id="77055"/>
    <lineage>
        <taxon>Eukaryota</taxon>
        <taxon>Viridiplantae</taxon>
        <taxon>Streptophyta</taxon>
        <taxon>Embryophyta</taxon>
        <taxon>Tracheophyta</taxon>
        <taxon>Spermatophyta</taxon>
        <taxon>Magnoliopsida</taxon>
        <taxon>eudicotyledons</taxon>
        <taxon>Gunneridae</taxon>
        <taxon>Pentapetalae</taxon>
        <taxon>rosids</taxon>
        <taxon>fabids</taxon>
        <taxon>Malpighiales</taxon>
        <taxon>Salicaceae</taxon>
        <taxon>Flacourtieae</taxon>
        <taxon>Dovyalis</taxon>
    </lineage>
</organism>
<dbReference type="Proteomes" id="UP001314170">
    <property type="component" value="Unassembled WGS sequence"/>
</dbReference>
<sequence length="161" mass="19459">MFQGEALEKLALFQWIVRTRMTKRKKEAWDYFTKYDSEYVFSDFSLLASLESNGFVLAKKLGIKWSQMWTTNSYFACDKHHLFPSILYWDAKRYLLLNNLPNHSRAQMLCLYLDNKFRTVRYFPVFGERECMALCVNRYHLQLRIFFLLDLSRYSKLKDPD</sequence>
<dbReference type="AlphaFoldDB" id="A0AAV1QPR4"/>